<dbReference type="Proteomes" id="UP000696573">
    <property type="component" value="Unassembled WGS sequence"/>
</dbReference>
<evidence type="ECO:0000259" key="1">
    <source>
        <dbReference type="PROSITE" id="PS50097"/>
    </source>
</evidence>
<keyword evidence="3" id="KW-1185">Reference proteome</keyword>
<proteinExistence type="predicted"/>
<dbReference type="InterPro" id="IPR011333">
    <property type="entry name" value="SKP1/BTB/POZ_sf"/>
</dbReference>
<dbReference type="EMBL" id="CABFNQ020000561">
    <property type="protein sequence ID" value="CAH0019546.1"/>
    <property type="molecule type" value="Genomic_DNA"/>
</dbReference>
<dbReference type="OrthoDB" id="5152764at2759"/>
<name>A0A9N9V6P3_9HYPO</name>
<sequence>MASANLTEDSNKKDANVDIAVNGDVAFIVGPSCRRLRVYSLVLTNASTVFNVMLGPHFKEGHQLAQTGLTEIELPEDNAEAVEIVFNIIHGRNDRVSDTLDPDKLLQVAIITDKYDCLVPLAFAMKLWLKSVSAADPVQMWALAMVGVILRREETFAEAASALILNSSETYLSLTNINVGG</sequence>
<dbReference type="Gene3D" id="3.30.710.10">
    <property type="entry name" value="Potassium Channel Kv1.1, Chain A"/>
    <property type="match status" value="1"/>
</dbReference>
<comment type="caution">
    <text evidence="2">The sequence shown here is derived from an EMBL/GenBank/DDBJ whole genome shotgun (WGS) entry which is preliminary data.</text>
</comment>
<accession>A0A9N9V6P3</accession>
<protein>
    <recommendedName>
        <fullName evidence="1">BTB domain-containing protein</fullName>
    </recommendedName>
</protein>
<organism evidence="2 3">
    <name type="scientific">Clonostachys rhizophaga</name>
    <dbReference type="NCBI Taxonomy" id="160324"/>
    <lineage>
        <taxon>Eukaryota</taxon>
        <taxon>Fungi</taxon>
        <taxon>Dikarya</taxon>
        <taxon>Ascomycota</taxon>
        <taxon>Pezizomycotina</taxon>
        <taxon>Sordariomycetes</taxon>
        <taxon>Hypocreomycetidae</taxon>
        <taxon>Hypocreales</taxon>
        <taxon>Bionectriaceae</taxon>
        <taxon>Clonostachys</taxon>
    </lineage>
</organism>
<evidence type="ECO:0000313" key="3">
    <source>
        <dbReference type="Proteomes" id="UP000696573"/>
    </source>
</evidence>
<evidence type="ECO:0000313" key="2">
    <source>
        <dbReference type="EMBL" id="CAH0019546.1"/>
    </source>
</evidence>
<dbReference type="InterPro" id="IPR000210">
    <property type="entry name" value="BTB/POZ_dom"/>
</dbReference>
<dbReference type="AlphaFoldDB" id="A0A9N9V6P3"/>
<gene>
    <name evidence="2" type="ORF">CRHIZ90672A_00018952</name>
</gene>
<dbReference type="PROSITE" id="PS50097">
    <property type="entry name" value="BTB"/>
    <property type="match status" value="1"/>
</dbReference>
<feature type="domain" description="BTB" evidence="1">
    <location>
        <begin position="23"/>
        <end position="98"/>
    </location>
</feature>
<reference evidence="2" key="1">
    <citation type="submission" date="2021-10" db="EMBL/GenBank/DDBJ databases">
        <authorList>
            <person name="Piombo E."/>
        </authorList>
    </citation>
    <scope>NUCLEOTIDE SEQUENCE</scope>
</reference>